<comment type="catalytic activity">
    <reaction evidence="8">
        <text>6-carboxy-5,6,7,8-tetrahydropterin + H(+) = 7-carboxy-7-carbaguanine + NH4(+)</text>
        <dbReference type="Rhea" id="RHEA:27974"/>
        <dbReference type="ChEBI" id="CHEBI:15378"/>
        <dbReference type="ChEBI" id="CHEBI:28938"/>
        <dbReference type="ChEBI" id="CHEBI:61032"/>
        <dbReference type="ChEBI" id="CHEBI:61036"/>
        <dbReference type="EC" id="4.3.99.3"/>
    </reaction>
</comment>
<comment type="similarity">
    <text evidence="8">Belongs to the radical SAM superfamily. 7-carboxy-7-deazaguanine synthase family.</text>
</comment>
<dbReference type="AlphaFoldDB" id="A0A098SAM6"/>
<dbReference type="Pfam" id="PF04055">
    <property type="entry name" value="Radical_SAM"/>
    <property type="match status" value="1"/>
</dbReference>
<evidence type="ECO:0000256" key="3">
    <source>
        <dbReference type="ARBA" id="ARBA00022723"/>
    </source>
</evidence>
<dbReference type="GO" id="GO:1904047">
    <property type="term" value="F:S-adenosyl-L-methionine binding"/>
    <property type="evidence" value="ECO:0007669"/>
    <property type="project" value="UniProtKB-UniRule"/>
</dbReference>
<keyword evidence="1 8" id="KW-0004">4Fe-4S</keyword>
<feature type="binding site" evidence="8">
    <location>
        <position position="99"/>
    </location>
    <ligand>
        <name>substrate</name>
    </ligand>
</feature>
<dbReference type="UniPathway" id="UPA00391"/>
<dbReference type="PANTHER" id="PTHR42836:SF1">
    <property type="entry name" value="7-CARBOXY-7-DEAZAGUANINE SYNTHASE"/>
    <property type="match status" value="1"/>
</dbReference>
<evidence type="ECO:0000256" key="4">
    <source>
        <dbReference type="ARBA" id="ARBA00022842"/>
    </source>
</evidence>
<comment type="cofactor">
    <cofactor evidence="8">
        <name>S-adenosyl-L-methionine</name>
        <dbReference type="ChEBI" id="CHEBI:59789"/>
    </cofactor>
    <text evidence="8">Binds 1 S-adenosyl-L-methionine per subunit.</text>
</comment>
<keyword evidence="11" id="KW-1185">Reference proteome</keyword>
<feature type="binding site" evidence="8">
    <location>
        <position position="44"/>
    </location>
    <ligand>
        <name>[4Fe-4S] cluster</name>
        <dbReference type="ChEBI" id="CHEBI:49883"/>
        <note>4Fe-4S-S-AdoMet</note>
    </ligand>
</feature>
<dbReference type="RefSeq" id="WP_044219338.1">
    <property type="nucleotide sequence ID" value="NZ_JBKAGJ010000028.1"/>
</dbReference>
<dbReference type="CDD" id="cd01335">
    <property type="entry name" value="Radical_SAM"/>
    <property type="match status" value="1"/>
</dbReference>
<comment type="function">
    <text evidence="8">Catalyzes the complex heterocyclic radical-mediated conversion of 6-carboxy-5,6,7,8-tetrahydropterin (CPH4) to 7-carboxy-7-deazaguanine (CDG), a step common to the biosynthetic pathways of all 7-deazapurine-containing compounds.</text>
</comment>
<dbReference type="Gene3D" id="3.20.20.70">
    <property type="entry name" value="Aldolase class I"/>
    <property type="match status" value="1"/>
</dbReference>
<dbReference type="InterPro" id="IPR024924">
    <property type="entry name" value="7-CO-7-deazaguanine_synth-like"/>
</dbReference>
<name>A0A098SAM6_9BACT</name>
<dbReference type="InterPro" id="IPR058240">
    <property type="entry name" value="rSAM_sf"/>
</dbReference>
<keyword evidence="6 8" id="KW-0411">Iron-sulfur</keyword>
<comment type="pathway">
    <text evidence="8">Purine metabolism; 7-cyano-7-deazaguanine biosynthesis.</text>
</comment>
<dbReference type="STRING" id="1524460.IX84_09910"/>
<dbReference type="PIRSF" id="PIRSF000370">
    <property type="entry name" value="QueE"/>
    <property type="match status" value="1"/>
</dbReference>
<keyword evidence="7 8" id="KW-0456">Lyase</keyword>
<evidence type="ECO:0000256" key="6">
    <source>
        <dbReference type="ARBA" id="ARBA00023014"/>
    </source>
</evidence>
<dbReference type="GO" id="GO:0000287">
    <property type="term" value="F:magnesium ion binding"/>
    <property type="evidence" value="ECO:0007669"/>
    <property type="project" value="UniProtKB-UniRule"/>
</dbReference>
<keyword evidence="3 8" id="KW-0479">Metal-binding</keyword>
<organism evidence="10 11">
    <name type="scientific">Phaeodactylibacter xiamenensis</name>
    <dbReference type="NCBI Taxonomy" id="1524460"/>
    <lineage>
        <taxon>Bacteria</taxon>
        <taxon>Pseudomonadati</taxon>
        <taxon>Bacteroidota</taxon>
        <taxon>Saprospiria</taxon>
        <taxon>Saprospirales</taxon>
        <taxon>Haliscomenobacteraceae</taxon>
        <taxon>Phaeodactylibacter</taxon>
    </lineage>
</organism>
<evidence type="ECO:0000256" key="8">
    <source>
        <dbReference type="HAMAP-Rule" id="MF_00917"/>
    </source>
</evidence>
<dbReference type="EMBL" id="JPOS01000020">
    <property type="protein sequence ID" value="KGE88137.1"/>
    <property type="molecule type" value="Genomic_DNA"/>
</dbReference>
<reference evidence="10 11" key="1">
    <citation type="journal article" date="2014" name="Int. J. Syst. Evol. Microbiol.">
        <title>Phaeodactylibacter xiamenensis gen. nov., sp. nov., a member of the family Saprospiraceae isolated from the marine alga Phaeodactylum tricornutum.</title>
        <authorList>
            <person name="Chen Z.Jr."/>
            <person name="Lei X."/>
            <person name="Lai Q."/>
            <person name="Li Y."/>
            <person name="Zhang B."/>
            <person name="Zhang J."/>
            <person name="Zhang H."/>
            <person name="Yang L."/>
            <person name="Zheng W."/>
            <person name="Tian Y."/>
            <person name="Yu Z."/>
            <person name="Xu H.Jr."/>
            <person name="Zheng T."/>
        </authorList>
    </citation>
    <scope>NUCLEOTIDE SEQUENCE [LARGE SCALE GENOMIC DNA]</scope>
    <source>
        <strain evidence="10 11">KD52</strain>
    </source>
</reference>
<dbReference type="GO" id="GO:0051539">
    <property type="term" value="F:4 iron, 4 sulfur cluster binding"/>
    <property type="evidence" value="ECO:0007669"/>
    <property type="project" value="UniProtKB-UniRule"/>
</dbReference>
<evidence type="ECO:0000313" key="10">
    <source>
        <dbReference type="EMBL" id="KGE88137.1"/>
    </source>
</evidence>
<proteinExistence type="inferred from homology"/>
<protein>
    <recommendedName>
        <fullName evidence="8">7-carboxy-7-deazaguanine synthase</fullName>
        <shortName evidence="8">CDG synthase</shortName>
        <ecNumber evidence="8">4.3.99.3</ecNumber>
    </recommendedName>
    <alternativeName>
        <fullName evidence="8">Queuosine biosynthesis protein QueE</fullName>
    </alternativeName>
</protein>
<dbReference type="HAMAP" id="MF_00917">
    <property type="entry name" value="QueE"/>
    <property type="match status" value="1"/>
</dbReference>
<comment type="caution">
    <text evidence="8">Lacks conserved residue(s) required for the propagation of feature annotation.</text>
</comment>
<feature type="binding site" evidence="8">
    <location>
        <position position="46"/>
    </location>
    <ligand>
        <name>Mg(2+)</name>
        <dbReference type="ChEBI" id="CHEBI:18420"/>
    </ligand>
</feature>
<dbReference type="Proteomes" id="UP000029736">
    <property type="component" value="Unassembled WGS sequence"/>
</dbReference>
<comment type="cofactor">
    <cofactor evidence="8">
        <name>Mg(2+)</name>
        <dbReference type="ChEBI" id="CHEBI:18420"/>
    </cofactor>
</comment>
<dbReference type="PROSITE" id="PS51918">
    <property type="entry name" value="RADICAL_SAM"/>
    <property type="match status" value="1"/>
</dbReference>
<evidence type="ECO:0000259" key="9">
    <source>
        <dbReference type="PROSITE" id="PS51918"/>
    </source>
</evidence>
<comment type="cofactor">
    <cofactor evidence="8">
        <name>[4Fe-4S] cluster</name>
        <dbReference type="ChEBI" id="CHEBI:49883"/>
    </cofactor>
    <text evidence="8">Binds 1 [4Fe-4S] cluster. The cluster is coordinated with 3 cysteines and an exchangeable S-adenosyl-L-methionine.</text>
</comment>
<evidence type="ECO:0000256" key="2">
    <source>
        <dbReference type="ARBA" id="ARBA00022691"/>
    </source>
</evidence>
<accession>A0A098SAM6</accession>
<dbReference type="PANTHER" id="PTHR42836">
    <property type="entry name" value="7-CARBOXY-7-DEAZAGUANINE SYNTHASE"/>
    <property type="match status" value="1"/>
</dbReference>
<feature type="binding site" evidence="8">
    <location>
        <begin position="43"/>
        <end position="45"/>
    </location>
    <ligand>
        <name>S-adenosyl-L-methionine</name>
        <dbReference type="ChEBI" id="CHEBI:59789"/>
    </ligand>
</feature>
<dbReference type="SUPFAM" id="SSF102114">
    <property type="entry name" value="Radical SAM enzymes"/>
    <property type="match status" value="1"/>
</dbReference>
<keyword evidence="5 8" id="KW-0408">Iron</keyword>
<evidence type="ECO:0000256" key="5">
    <source>
        <dbReference type="ARBA" id="ARBA00023004"/>
    </source>
</evidence>
<feature type="domain" description="Radical SAM core" evidence="9">
    <location>
        <begin position="24"/>
        <end position="245"/>
    </location>
</feature>
<feature type="binding site" evidence="8">
    <location>
        <position position="41"/>
    </location>
    <ligand>
        <name>[4Fe-4S] cluster</name>
        <dbReference type="ChEBI" id="CHEBI:49883"/>
        <note>4Fe-4S-S-AdoMet</note>
    </ligand>
</feature>
<dbReference type="GO" id="GO:0016840">
    <property type="term" value="F:carbon-nitrogen lyase activity"/>
    <property type="evidence" value="ECO:0007669"/>
    <property type="project" value="UniProtKB-UniRule"/>
</dbReference>
<dbReference type="EC" id="4.3.99.3" evidence="8"/>
<dbReference type="InterPro" id="IPR007197">
    <property type="entry name" value="rSAM"/>
</dbReference>
<evidence type="ECO:0000256" key="1">
    <source>
        <dbReference type="ARBA" id="ARBA00022485"/>
    </source>
</evidence>
<sequence length="249" mass="28636">MTIKIAKPDKEPEIFYSIQGEGKNMGQPSIFVRTSLCNLHCSWCDTDYTWNWEGTRFTHDNDVLPGYRKFKKEDVIAEMKLEEVVEAIQQYPCKNVILTGGEPMLQQPALAALMQALGRNYWFEVETNGTLLPDPAFEAAIHQYNVSPKLSNSNNSQKLRERPKVYRYFAQSDKAHFKFVVATPAELEEVQDLIDRYAIKPSRVYLMPEGTNTDRLAEKQAWLVEACKAHGFNFTSRLHIFIYGNMRGV</sequence>
<feature type="binding site" evidence="8">
    <location>
        <begin position="147"/>
        <end position="149"/>
    </location>
    <ligand>
        <name>S-adenosyl-L-methionine</name>
        <dbReference type="ChEBI" id="CHEBI:59789"/>
    </ligand>
</feature>
<keyword evidence="8" id="KW-0671">Queuosine biosynthesis</keyword>
<feature type="binding site" evidence="8">
    <location>
        <position position="33"/>
    </location>
    <ligand>
        <name>substrate</name>
    </ligand>
</feature>
<comment type="caution">
    <text evidence="10">The sequence shown here is derived from an EMBL/GenBank/DDBJ whole genome shotgun (WGS) entry which is preliminary data.</text>
</comment>
<feature type="binding site" evidence="8">
    <location>
        <begin position="18"/>
        <end position="20"/>
    </location>
    <ligand>
        <name>substrate</name>
    </ligand>
</feature>
<dbReference type="GO" id="GO:0008616">
    <property type="term" value="P:tRNA queuosine(34) biosynthetic process"/>
    <property type="evidence" value="ECO:0007669"/>
    <property type="project" value="UniProtKB-UniRule"/>
</dbReference>
<evidence type="ECO:0000313" key="11">
    <source>
        <dbReference type="Proteomes" id="UP000029736"/>
    </source>
</evidence>
<gene>
    <name evidence="8" type="primary">queE</name>
    <name evidence="10" type="ORF">IX84_09910</name>
</gene>
<keyword evidence="4 8" id="KW-0460">Magnesium</keyword>
<evidence type="ECO:0000256" key="7">
    <source>
        <dbReference type="ARBA" id="ARBA00023239"/>
    </source>
</evidence>
<keyword evidence="2 8" id="KW-0949">S-adenosyl-L-methionine</keyword>
<comment type="subunit">
    <text evidence="8">Homodimer.</text>
</comment>
<feature type="binding site" evidence="8">
    <location>
        <position position="37"/>
    </location>
    <ligand>
        <name>[4Fe-4S] cluster</name>
        <dbReference type="ChEBI" id="CHEBI:49883"/>
        <note>4Fe-4S-S-AdoMet</note>
    </ligand>
</feature>
<dbReference type="SFLD" id="SFLDS00029">
    <property type="entry name" value="Radical_SAM"/>
    <property type="match status" value="1"/>
</dbReference>
<dbReference type="InterPro" id="IPR013785">
    <property type="entry name" value="Aldolase_TIM"/>
</dbReference>
<feature type="binding site" evidence="8">
    <location>
        <position position="101"/>
    </location>
    <ligand>
        <name>S-adenosyl-L-methionine</name>
        <dbReference type="ChEBI" id="CHEBI:59789"/>
    </ligand>
</feature>